<dbReference type="GO" id="GO:0005634">
    <property type="term" value="C:nucleus"/>
    <property type="evidence" value="ECO:0000318"/>
    <property type="project" value="GO_Central"/>
</dbReference>
<sequence>MATVAPAGLNDISNSKNPLGENPSQTLETTISSSAQPPASVPPSSTDGGSSKEGDESKCAGKPSAEDDGAPVSDVQRKMRRAERFGISVQLSEEEKRNSRAERFGMGTTTNGLGASNKTEEVKRKARAERFGLSASVTTDDEAKKKARLARFSSTSKPDPQEEEKRKARAIRFSNPTPNSLTQVDGKGNVETIADVAGKSGGGA</sequence>
<feature type="compositionally biased region" description="Polar residues" evidence="1">
    <location>
        <begin position="11"/>
        <end position="31"/>
    </location>
</feature>
<reference evidence="3 4" key="4">
    <citation type="journal article" date="2011" name="BMC Genomics">
        <title>RNA-Seq improves annotation of protein-coding genes in the cucumber genome.</title>
        <authorList>
            <person name="Li Z."/>
            <person name="Zhang Z."/>
            <person name="Yan P."/>
            <person name="Huang S."/>
            <person name="Fei Z."/>
            <person name="Lin K."/>
        </authorList>
    </citation>
    <scope>NUCLEOTIDE SEQUENCE [LARGE SCALE GENOMIC DNA]</scope>
    <source>
        <strain evidence="4">cv. 9930</strain>
    </source>
</reference>
<feature type="compositionally biased region" description="Basic and acidic residues" evidence="1">
    <location>
        <begin position="93"/>
        <end position="103"/>
    </location>
</feature>
<organism evidence="3 4">
    <name type="scientific">Cucumis sativus</name>
    <name type="common">Cucumber</name>
    <dbReference type="NCBI Taxonomy" id="3659"/>
    <lineage>
        <taxon>Eukaryota</taxon>
        <taxon>Viridiplantae</taxon>
        <taxon>Streptophyta</taxon>
        <taxon>Embryophyta</taxon>
        <taxon>Tracheophyta</taxon>
        <taxon>Spermatophyta</taxon>
        <taxon>Magnoliopsida</taxon>
        <taxon>eudicotyledons</taxon>
        <taxon>Gunneridae</taxon>
        <taxon>Pentapetalae</taxon>
        <taxon>rosids</taxon>
        <taxon>fabids</taxon>
        <taxon>Cucurbitales</taxon>
        <taxon>Cucurbitaceae</taxon>
        <taxon>Benincaseae</taxon>
        <taxon>Cucumis</taxon>
    </lineage>
</organism>
<feature type="compositionally biased region" description="Low complexity" evidence="1">
    <location>
        <begin position="32"/>
        <end position="45"/>
    </location>
</feature>
<dbReference type="Pfam" id="PF18592">
    <property type="entry name" value="Tho1_MOS11_C"/>
    <property type="match status" value="1"/>
</dbReference>
<dbReference type="EMBL" id="CM002925">
    <property type="protein sequence ID" value="KGN54197.1"/>
    <property type="molecule type" value="Genomic_DNA"/>
</dbReference>
<keyword evidence="4" id="KW-1185">Reference proteome</keyword>
<dbReference type="PANTHER" id="PTHR47701:SF2">
    <property type="entry name" value="PROTEIN MODIFIER OF SNC1 11"/>
    <property type="match status" value="1"/>
</dbReference>
<dbReference type="InterPro" id="IPR040746">
    <property type="entry name" value="THO1_MOS11_C"/>
</dbReference>
<feature type="compositionally biased region" description="Basic and acidic residues" evidence="1">
    <location>
        <begin position="50"/>
        <end position="59"/>
    </location>
</feature>
<evidence type="ECO:0000313" key="3">
    <source>
        <dbReference type="EMBL" id="KGN54197.1"/>
    </source>
</evidence>
<name>A0A0A0L0R4_CUCSA</name>
<dbReference type="PANTHER" id="PTHR47701">
    <property type="entry name" value="PROTEIN MODIFIER OF SNC1 11"/>
    <property type="match status" value="1"/>
</dbReference>
<gene>
    <name evidence="3" type="ORF">Csa_4G293070</name>
</gene>
<reference evidence="3 4" key="2">
    <citation type="journal article" date="2009" name="PLoS ONE">
        <title>An integrated genetic and cytogenetic map of the cucumber genome.</title>
        <authorList>
            <person name="Ren Y."/>
            <person name="Zhang Z."/>
            <person name="Liu J."/>
            <person name="Staub J.E."/>
            <person name="Han Y."/>
            <person name="Cheng Z."/>
            <person name="Li X."/>
            <person name="Lu J."/>
            <person name="Miao H."/>
            <person name="Kang H."/>
            <person name="Xie B."/>
            <person name="Gu X."/>
            <person name="Wang X."/>
            <person name="Du Y."/>
            <person name="Jin W."/>
            <person name="Huang S."/>
        </authorList>
    </citation>
    <scope>NUCLEOTIDE SEQUENCE [LARGE SCALE GENOMIC DNA]</scope>
    <source>
        <strain evidence="4">cv. 9930</strain>
    </source>
</reference>
<dbReference type="GO" id="GO:0016973">
    <property type="term" value="P:poly(A)+ mRNA export from nucleus"/>
    <property type="evidence" value="ECO:0000318"/>
    <property type="project" value="GO_Central"/>
</dbReference>
<evidence type="ECO:0000313" key="4">
    <source>
        <dbReference type="Proteomes" id="UP000029981"/>
    </source>
</evidence>
<protein>
    <recommendedName>
        <fullName evidence="2">THO1-MOS11 C-terminal domain-containing protein</fullName>
    </recommendedName>
</protein>
<dbReference type="OMA" id="FGISVQM"/>
<evidence type="ECO:0000259" key="2">
    <source>
        <dbReference type="Pfam" id="PF18592"/>
    </source>
</evidence>
<reference evidence="3 4" key="3">
    <citation type="journal article" date="2010" name="BMC Genomics">
        <title>Transcriptome sequencing and comparative analysis of cucumber flowers with different sex types.</title>
        <authorList>
            <person name="Guo S."/>
            <person name="Zheng Y."/>
            <person name="Joung J.G."/>
            <person name="Liu S."/>
            <person name="Zhang Z."/>
            <person name="Crasta O.R."/>
            <person name="Sobral B.W."/>
            <person name="Xu Y."/>
            <person name="Huang S."/>
            <person name="Fei Z."/>
        </authorList>
    </citation>
    <scope>NUCLEOTIDE SEQUENCE [LARGE SCALE GENOMIC DNA]</scope>
    <source>
        <strain evidence="4">cv. 9930</strain>
    </source>
</reference>
<feature type="region of interest" description="Disordered" evidence="1">
    <location>
        <begin position="137"/>
        <end position="169"/>
    </location>
</feature>
<accession>A0A0A0L0R4</accession>
<dbReference type="STRING" id="3659.A0A0A0L0R4"/>
<dbReference type="OrthoDB" id="5837849at2759"/>
<proteinExistence type="predicted"/>
<dbReference type="Gramene" id="KGN54197">
    <property type="protein sequence ID" value="KGN54197"/>
    <property type="gene ID" value="Csa_4G293070"/>
</dbReference>
<feature type="domain" description="THO1-MOS11 C-terminal" evidence="2">
    <location>
        <begin position="73"/>
        <end position="105"/>
    </location>
</feature>
<dbReference type="InterPro" id="IPR044209">
    <property type="entry name" value="MOS11"/>
</dbReference>
<feature type="compositionally biased region" description="Polar residues" evidence="1">
    <location>
        <begin position="107"/>
        <end position="117"/>
    </location>
</feature>
<dbReference type="eggNOG" id="ENOG502S2BB">
    <property type="taxonomic scope" value="Eukaryota"/>
</dbReference>
<dbReference type="Proteomes" id="UP000029981">
    <property type="component" value="Chromosome 4"/>
</dbReference>
<evidence type="ECO:0000256" key="1">
    <source>
        <dbReference type="SAM" id="MobiDB-lite"/>
    </source>
</evidence>
<dbReference type="AlphaFoldDB" id="A0A0A0L0R4"/>
<reference evidence="3 4" key="1">
    <citation type="journal article" date="2009" name="Nat. Genet.">
        <title>The genome of the cucumber, Cucumis sativus L.</title>
        <authorList>
            <person name="Huang S."/>
            <person name="Li R."/>
            <person name="Zhang Z."/>
            <person name="Li L."/>
            <person name="Gu X."/>
            <person name="Fan W."/>
            <person name="Lucas W.J."/>
            <person name="Wang X."/>
            <person name="Xie B."/>
            <person name="Ni P."/>
            <person name="Ren Y."/>
            <person name="Zhu H."/>
            <person name="Li J."/>
            <person name="Lin K."/>
            <person name="Jin W."/>
            <person name="Fei Z."/>
            <person name="Li G."/>
            <person name="Staub J."/>
            <person name="Kilian A."/>
            <person name="van der Vossen E.A."/>
            <person name="Wu Y."/>
            <person name="Guo J."/>
            <person name="He J."/>
            <person name="Jia Z."/>
            <person name="Ren Y."/>
            <person name="Tian G."/>
            <person name="Lu Y."/>
            <person name="Ruan J."/>
            <person name="Qian W."/>
            <person name="Wang M."/>
            <person name="Huang Q."/>
            <person name="Li B."/>
            <person name="Xuan Z."/>
            <person name="Cao J."/>
            <person name="Asan"/>
            <person name="Wu Z."/>
            <person name="Zhang J."/>
            <person name="Cai Q."/>
            <person name="Bai Y."/>
            <person name="Zhao B."/>
            <person name="Han Y."/>
            <person name="Li Y."/>
            <person name="Li X."/>
            <person name="Wang S."/>
            <person name="Shi Q."/>
            <person name="Liu S."/>
            <person name="Cho W.K."/>
            <person name="Kim J.Y."/>
            <person name="Xu Y."/>
            <person name="Heller-Uszynska K."/>
            <person name="Miao H."/>
            <person name="Cheng Z."/>
            <person name="Zhang S."/>
            <person name="Wu J."/>
            <person name="Yang Y."/>
            <person name="Kang H."/>
            <person name="Li M."/>
            <person name="Liang H."/>
            <person name="Ren X."/>
            <person name="Shi Z."/>
            <person name="Wen M."/>
            <person name="Jian M."/>
            <person name="Yang H."/>
            <person name="Zhang G."/>
            <person name="Yang Z."/>
            <person name="Chen R."/>
            <person name="Liu S."/>
            <person name="Li J."/>
            <person name="Ma L."/>
            <person name="Liu H."/>
            <person name="Zhou Y."/>
            <person name="Zhao J."/>
            <person name="Fang X."/>
            <person name="Li G."/>
            <person name="Fang L."/>
            <person name="Li Y."/>
            <person name="Liu D."/>
            <person name="Zheng H."/>
            <person name="Zhang Y."/>
            <person name="Qin N."/>
            <person name="Li Z."/>
            <person name="Yang G."/>
            <person name="Yang S."/>
            <person name="Bolund L."/>
            <person name="Kristiansen K."/>
            <person name="Zheng H."/>
            <person name="Li S."/>
            <person name="Zhang X."/>
            <person name="Yang H."/>
            <person name="Wang J."/>
            <person name="Sun R."/>
            <person name="Zhang B."/>
            <person name="Jiang S."/>
            <person name="Wang J."/>
            <person name="Du Y."/>
            <person name="Li S."/>
        </authorList>
    </citation>
    <scope>NUCLEOTIDE SEQUENCE [LARGE SCALE GENOMIC DNA]</scope>
    <source>
        <strain evidence="4">cv. 9930</strain>
    </source>
</reference>
<feature type="region of interest" description="Disordered" evidence="1">
    <location>
        <begin position="1"/>
        <end position="121"/>
    </location>
</feature>